<evidence type="ECO:0000313" key="2">
    <source>
        <dbReference type="EnsemblMetazoa" id="XP_038045765.1"/>
    </source>
</evidence>
<dbReference type="EnsemblMetazoa" id="XM_038189837.1">
    <property type="protein sequence ID" value="XP_038045765.1"/>
    <property type="gene ID" value="LOC119720225"/>
</dbReference>
<proteinExistence type="predicted"/>
<dbReference type="Pfam" id="PF00515">
    <property type="entry name" value="TPR_1"/>
    <property type="match status" value="1"/>
</dbReference>
<dbReference type="RefSeq" id="XP_038045766.1">
    <property type="nucleotide sequence ID" value="XM_038189838.1"/>
</dbReference>
<name>A0A913Z4U4_PATMI</name>
<evidence type="ECO:0000256" key="1">
    <source>
        <dbReference type="PROSITE-ProRule" id="PRU00339"/>
    </source>
</evidence>
<protein>
    <submittedName>
        <fullName evidence="2">Uncharacterized protein</fullName>
    </submittedName>
</protein>
<dbReference type="Gene3D" id="1.25.40.10">
    <property type="entry name" value="Tetratricopeptide repeat domain"/>
    <property type="match status" value="1"/>
</dbReference>
<dbReference type="SUPFAM" id="SSF48452">
    <property type="entry name" value="TPR-like"/>
    <property type="match status" value="1"/>
</dbReference>
<dbReference type="InterPro" id="IPR011990">
    <property type="entry name" value="TPR-like_helical_dom_sf"/>
</dbReference>
<dbReference type="Proteomes" id="UP000887568">
    <property type="component" value="Unplaced"/>
</dbReference>
<evidence type="ECO:0000313" key="3">
    <source>
        <dbReference type="Proteomes" id="UP000887568"/>
    </source>
</evidence>
<keyword evidence="1" id="KW-0802">TPR repeat</keyword>
<dbReference type="SMART" id="SM00028">
    <property type="entry name" value="TPR"/>
    <property type="match status" value="3"/>
</dbReference>
<dbReference type="EnsemblMetazoa" id="XM_038189836.1">
    <property type="protein sequence ID" value="XP_038045764.1"/>
    <property type="gene ID" value="LOC119720225"/>
</dbReference>
<dbReference type="PANTHER" id="PTHR46512">
    <property type="entry name" value="PEPTIDYLPROLYL ISOMERASE"/>
    <property type="match status" value="1"/>
</dbReference>
<accession>A0A913Z4U4</accession>
<dbReference type="PROSITE" id="PS50293">
    <property type="entry name" value="TPR_REGION"/>
    <property type="match status" value="1"/>
</dbReference>
<dbReference type="GeneID" id="119720225"/>
<dbReference type="PANTHER" id="PTHR46512:SF10">
    <property type="entry name" value="FK506-BINDING PROTEIN-LIKE"/>
    <property type="match status" value="1"/>
</dbReference>
<organism evidence="2 3">
    <name type="scientific">Patiria miniata</name>
    <name type="common">Bat star</name>
    <name type="synonym">Asterina miniata</name>
    <dbReference type="NCBI Taxonomy" id="46514"/>
    <lineage>
        <taxon>Eukaryota</taxon>
        <taxon>Metazoa</taxon>
        <taxon>Echinodermata</taxon>
        <taxon>Eleutherozoa</taxon>
        <taxon>Asterozoa</taxon>
        <taxon>Asteroidea</taxon>
        <taxon>Valvatacea</taxon>
        <taxon>Valvatida</taxon>
        <taxon>Asterinidae</taxon>
        <taxon>Patiria</taxon>
    </lineage>
</organism>
<dbReference type="InterPro" id="IPR050754">
    <property type="entry name" value="FKBP4/5/8-like"/>
</dbReference>
<dbReference type="InterPro" id="IPR019734">
    <property type="entry name" value="TPR_rpt"/>
</dbReference>
<keyword evidence="3" id="KW-1185">Reference proteome</keyword>
<sequence>MGVTAKTSPMNMQSVEQSSPCRSFTKTVISPGSGLVRPNEGSMCTVQISQSGDSTHLDEALIGYPLGEETVICLGFGEGLVSHIVDACLEMMLPGETCKMEVALETMREIASRQQSIMKVDSESLLQQPAVLQIELKSLVRGKDIHEMTVDDKFERAAKFKTKGSRCFSCGKLQKAETFYLRALKYIITIDAPELDDETDATREKFNALKCACLLNVAACKLKYKCYEHVVSHCTKALAVDGNNPKGYFRRGIAYMELQDYEKAKADFDQAVRFEPTSKPLKQQRQILLDRMKTLDAKYAKAMSKMFGGQ</sequence>
<dbReference type="EnsemblMetazoa" id="XM_038189838.1">
    <property type="protein sequence ID" value="XP_038045766.1"/>
    <property type="gene ID" value="LOC119720225"/>
</dbReference>
<feature type="repeat" description="TPR" evidence="1">
    <location>
        <begin position="245"/>
        <end position="278"/>
    </location>
</feature>
<dbReference type="OrthoDB" id="433738at2759"/>
<dbReference type="PROSITE" id="PS50005">
    <property type="entry name" value="TPR"/>
    <property type="match status" value="1"/>
</dbReference>
<dbReference type="AlphaFoldDB" id="A0A913Z4U4"/>
<dbReference type="RefSeq" id="XP_038045764.1">
    <property type="nucleotide sequence ID" value="XM_038189836.1"/>
</dbReference>
<dbReference type="RefSeq" id="XP_038045765.1">
    <property type="nucleotide sequence ID" value="XM_038189837.1"/>
</dbReference>
<dbReference type="OMA" id="WTELTIG"/>
<reference evidence="2" key="1">
    <citation type="submission" date="2022-11" db="UniProtKB">
        <authorList>
            <consortium name="EnsemblMetazoa"/>
        </authorList>
    </citation>
    <scope>IDENTIFICATION</scope>
</reference>